<comment type="pathway">
    <text evidence="3 16 17">Pyrimidine metabolism; CTP biosynthesis via salvage pathway; CTP from cytidine: step 1/3.</text>
</comment>
<keyword evidence="10 16" id="KW-0418">Kinase</keyword>
<dbReference type="SUPFAM" id="SSF52540">
    <property type="entry name" value="P-loop containing nucleoside triphosphate hydrolases"/>
    <property type="match status" value="1"/>
</dbReference>
<evidence type="ECO:0000256" key="13">
    <source>
        <dbReference type="ARBA" id="ARBA00031452"/>
    </source>
</evidence>
<evidence type="ECO:0000256" key="10">
    <source>
        <dbReference type="ARBA" id="ARBA00022777"/>
    </source>
</evidence>
<dbReference type="InterPro" id="IPR026008">
    <property type="entry name" value="Uridine_kinase"/>
</dbReference>
<evidence type="ECO:0000256" key="15">
    <source>
        <dbReference type="ARBA" id="ARBA00048909"/>
    </source>
</evidence>
<dbReference type="GO" id="GO:0005737">
    <property type="term" value="C:cytoplasm"/>
    <property type="evidence" value="ECO:0007669"/>
    <property type="project" value="UniProtKB-SubCell"/>
</dbReference>
<dbReference type="PANTHER" id="PTHR10285">
    <property type="entry name" value="URIDINE KINASE"/>
    <property type="match status" value="1"/>
</dbReference>
<dbReference type="AlphaFoldDB" id="A0A853I792"/>
<dbReference type="InterPro" id="IPR000764">
    <property type="entry name" value="Uridine_kinase-like"/>
</dbReference>
<evidence type="ECO:0000313" key="20">
    <source>
        <dbReference type="Proteomes" id="UP000569732"/>
    </source>
</evidence>
<dbReference type="EMBL" id="JACCKB010000009">
    <property type="protein sequence ID" value="NYZ65964.1"/>
    <property type="molecule type" value="Genomic_DNA"/>
</dbReference>
<organism evidence="19 20">
    <name type="scientific">Spartinivicinus marinus</name>
    <dbReference type="NCBI Taxonomy" id="2994442"/>
    <lineage>
        <taxon>Bacteria</taxon>
        <taxon>Pseudomonadati</taxon>
        <taxon>Pseudomonadota</taxon>
        <taxon>Gammaproteobacteria</taxon>
        <taxon>Oceanospirillales</taxon>
        <taxon>Zooshikellaceae</taxon>
        <taxon>Spartinivicinus</taxon>
    </lineage>
</organism>
<keyword evidence="20" id="KW-1185">Reference proteome</keyword>
<evidence type="ECO:0000259" key="18">
    <source>
        <dbReference type="Pfam" id="PF00485"/>
    </source>
</evidence>
<evidence type="ECO:0000256" key="17">
    <source>
        <dbReference type="RuleBase" id="RU003825"/>
    </source>
</evidence>
<sequence length="208" mass="23938">MAQNTILVGIAGASASGKSLLAQTLIKELQSEQVCVISEDSYYKDQSHLTMEERTKTNYDHPDSLDHELMIKHMQELKLGTTVPVPVYDYSIHNRRSETRAVKPTRVVLIEGILLLASPAVRNEFDLKFYMDTPLDICLLRRLQRDIISRGRDMDSVLKQYQETVRPMFMQFIEPSRQYADLIIPHGGRNRIAIDLIKTKIRSLIEKH</sequence>
<protein>
    <recommendedName>
        <fullName evidence="6 16">Uridine kinase</fullName>
        <ecNumber evidence="5 16">2.7.1.48</ecNumber>
    </recommendedName>
    <alternativeName>
        <fullName evidence="12 16">Cytidine monophosphokinase</fullName>
    </alternativeName>
    <alternativeName>
        <fullName evidence="13 16">Uridine monophosphokinase</fullName>
    </alternativeName>
</protein>
<dbReference type="NCBIfam" id="NF004018">
    <property type="entry name" value="PRK05480.1"/>
    <property type="match status" value="1"/>
</dbReference>
<dbReference type="EC" id="2.7.1.48" evidence="5 16"/>
<feature type="domain" description="Phosphoribulokinase/uridine kinase" evidence="18">
    <location>
        <begin position="8"/>
        <end position="192"/>
    </location>
</feature>
<evidence type="ECO:0000256" key="9">
    <source>
        <dbReference type="ARBA" id="ARBA00022741"/>
    </source>
</evidence>
<evidence type="ECO:0000256" key="16">
    <source>
        <dbReference type="HAMAP-Rule" id="MF_00551"/>
    </source>
</evidence>
<dbReference type="PRINTS" id="PR00988">
    <property type="entry name" value="URIDINKINASE"/>
</dbReference>
<dbReference type="InterPro" id="IPR006083">
    <property type="entry name" value="PRK/URK"/>
</dbReference>
<comment type="similarity">
    <text evidence="4 16 17">Belongs to the uridine kinase family.</text>
</comment>
<dbReference type="CDD" id="cd02023">
    <property type="entry name" value="UMPK"/>
    <property type="match status" value="1"/>
</dbReference>
<comment type="subcellular location">
    <subcellularLocation>
        <location evidence="1 16 17">Cytoplasm</location>
    </subcellularLocation>
</comment>
<dbReference type="HAMAP" id="MF_00551">
    <property type="entry name" value="Uridine_kinase"/>
    <property type="match status" value="1"/>
</dbReference>
<evidence type="ECO:0000256" key="3">
    <source>
        <dbReference type="ARBA" id="ARBA00004784"/>
    </source>
</evidence>
<dbReference type="InterPro" id="IPR027417">
    <property type="entry name" value="P-loop_NTPase"/>
</dbReference>
<name>A0A853I792_9GAMM</name>
<dbReference type="UniPathway" id="UPA00574">
    <property type="reaction ID" value="UER00637"/>
</dbReference>
<evidence type="ECO:0000256" key="1">
    <source>
        <dbReference type="ARBA" id="ARBA00004496"/>
    </source>
</evidence>
<dbReference type="Gene3D" id="3.40.50.300">
    <property type="entry name" value="P-loop containing nucleotide triphosphate hydrolases"/>
    <property type="match status" value="1"/>
</dbReference>
<evidence type="ECO:0000256" key="2">
    <source>
        <dbReference type="ARBA" id="ARBA00004690"/>
    </source>
</evidence>
<keyword evidence="9 16" id="KW-0547">Nucleotide-binding</keyword>
<evidence type="ECO:0000256" key="7">
    <source>
        <dbReference type="ARBA" id="ARBA00022490"/>
    </source>
</evidence>
<dbReference type="GO" id="GO:0004849">
    <property type="term" value="F:uridine kinase activity"/>
    <property type="evidence" value="ECO:0007669"/>
    <property type="project" value="UniProtKB-UniRule"/>
</dbReference>
<dbReference type="RefSeq" id="WP_180567993.1">
    <property type="nucleotide sequence ID" value="NZ_JACCKB010000009.1"/>
</dbReference>
<evidence type="ECO:0000256" key="8">
    <source>
        <dbReference type="ARBA" id="ARBA00022679"/>
    </source>
</evidence>
<evidence type="ECO:0000313" key="19">
    <source>
        <dbReference type="EMBL" id="NYZ65964.1"/>
    </source>
</evidence>
<dbReference type="Proteomes" id="UP000569732">
    <property type="component" value="Unassembled WGS sequence"/>
</dbReference>
<keyword evidence="11 16" id="KW-0067">ATP-binding</keyword>
<accession>A0A853I792</accession>
<evidence type="ECO:0000256" key="6">
    <source>
        <dbReference type="ARBA" id="ARBA00021478"/>
    </source>
</evidence>
<evidence type="ECO:0000256" key="11">
    <source>
        <dbReference type="ARBA" id="ARBA00022840"/>
    </source>
</evidence>
<dbReference type="GO" id="GO:0005524">
    <property type="term" value="F:ATP binding"/>
    <property type="evidence" value="ECO:0007669"/>
    <property type="project" value="UniProtKB-UniRule"/>
</dbReference>
<evidence type="ECO:0000256" key="14">
    <source>
        <dbReference type="ARBA" id="ARBA00047436"/>
    </source>
</evidence>
<comment type="pathway">
    <text evidence="2 16 17">Pyrimidine metabolism; UMP biosynthesis via salvage pathway; UMP from uridine: step 1/1.</text>
</comment>
<dbReference type="GO" id="GO:0044211">
    <property type="term" value="P:CTP salvage"/>
    <property type="evidence" value="ECO:0007669"/>
    <property type="project" value="UniProtKB-UniRule"/>
</dbReference>
<comment type="catalytic activity">
    <reaction evidence="15 16 17">
        <text>uridine + ATP = UMP + ADP + H(+)</text>
        <dbReference type="Rhea" id="RHEA:16825"/>
        <dbReference type="ChEBI" id="CHEBI:15378"/>
        <dbReference type="ChEBI" id="CHEBI:16704"/>
        <dbReference type="ChEBI" id="CHEBI:30616"/>
        <dbReference type="ChEBI" id="CHEBI:57865"/>
        <dbReference type="ChEBI" id="CHEBI:456216"/>
        <dbReference type="EC" id="2.7.1.48"/>
    </reaction>
</comment>
<feature type="binding site" evidence="16">
    <location>
        <begin position="12"/>
        <end position="19"/>
    </location>
    <ligand>
        <name>ATP</name>
        <dbReference type="ChEBI" id="CHEBI:30616"/>
    </ligand>
</feature>
<evidence type="ECO:0000256" key="5">
    <source>
        <dbReference type="ARBA" id="ARBA00012137"/>
    </source>
</evidence>
<proteinExistence type="inferred from homology"/>
<reference evidence="19 20" key="1">
    <citation type="submission" date="2020-07" db="EMBL/GenBank/DDBJ databases">
        <title>Endozoicomonas sp. nov., isolated from sediment.</title>
        <authorList>
            <person name="Gu T."/>
        </authorList>
    </citation>
    <scope>NUCLEOTIDE SEQUENCE [LARGE SCALE GENOMIC DNA]</scope>
    <source>
        <strain evidence="19 20">SM1973</strain>
    </source>
</reference>
<dbReference type="UniPathway" id="UPA00579">
    <property type="reaction ID" value="UER00640"/>
</dbReference>
<evidence type="ECO:0000256" key="4">
    <source>
        <dbReference type="ARBA" id="ARBA00005408"/>
    </source>
</evidence>
<keyword evidence="8 16" id="KW-0808">Transferase</keyword>
<evidence type="ECO:0000256" key="12">
    <source>
        <dbReference type="ARBA" id="ARBA00030641"/>
    </source>
</evidence>
<keyword evidence="7 16" id="KW-0963">Cytoplasm</keyword>
<comment type="catalytic activity">
    <reaction evidence="14 17">
        <text>cytidine + ATP = CMP + ADP + H(+)</text>
        <dbReference type="Rhea" id="RHEA:24674"/>
        <dbReference type="ChEBI" id="CHEBI:15378"/>
        <dbReference type="ChEBI" id="CHEBI:17562"/>
        <dbReference type="ChEBI" id="CHEBI:30616"/>
        <dbReference type="ChEBI" id="CHEBI:60377"/>
        <dbReference type="ChEBI" id="CHEBI:456216"/>
        <dbReference type="EC" id="2.7.1.48"/>
    </reaction>
</comment>
<dbReference type="NCBIfam" id="TIGR00235">
    <property type="entry name" value="udk"/>
    <property type="match status" value="1"/>
</dbReference>
<gene>
    <name evidence="16 19" type="primary">udk</name>
    <name evidence="19" type="ORF">H0A36_08055</name>
</gene>
<dbReference type="Pfam" id="PF00485">
    <property type="entry name" value="PRK"/>
    <property type="match status" value="1"/>
</dbReference>
<comment type="caution">
    <text evidence="19">The sequence shown here is derived from an EMBL/GenBank/DDBJ whole genome shotgun (WGS) entry which is preliminary data.</text>
</comment>
<dbReference type="GO" id="GO:0044206">
    <property type="term" value="P:UMP salvage"/>
    <property type="evidence" value="ECO:0007669"/>
    <property type="project" value="UniProtKB-UniRule"/>
</dbReference>